<reference evidence="2" key="1">
    <citation type="journal article" date="2015" name="Nat. Genet.">
        <title>The genome and transcriptome of the zoonotic hookworm Ancylostoma ceylanicum identify infection-specific gene families.</title>
        <authorList>
            <person name="Schwarz E.M."/>
            <person name="Hu Y."/>
            <person name="Antoshechkin I."/>
            <person name="Miller M.M."/>
            <person name="Sternberg P.W."/>
            <person name="Aroian R.V."/>
        </authorList>
    </citation>
    <scope>NUCLEOTIDE SEQUENCE</scope>
    <source>
        <strain evidence="2">HY135</strain>
    </source>
</reference>
<protein>
    <submittedName>
        <fullName evidence="1">Uncharacterized protein</fullName>
    </submittedName>
</protein>
<gene>
    <name evidence="1" type="primary">Acey_s0117.g698</name>
    <name evidence="1" type="ORF">Y032_0117g698</name>
</gene>
<dbReference type="Proteomes" id="UP000024635">
    <property type="component" value="Unassembled WGS sequence"/>
</dbReference>
<keyword evidence="2" id="KW-1185">Reference proteome</keyword>
<name>A0A016TC93_9BILA</name>
<proteinExistence type="predicted"/>
<comment type="caution">
    <text evidence="1">The sequence shown here is derived from an EMBL/GenBank/DDBJ whole genome shotgun (WGS) entry which is preliminary data.</text>
</comment>
<evidence type="ECO:0000313" key="2">
    <source>
        <dbReference type="Proteomes" id="UP000024635"/>
    </source>
</evidence>
<sequence length="94" mass="10902">MSPLPTGTRFPSERWAITCGADFPTCTWPGNVSEMWIRRRFVRNSFEFTISYRIIDMSHLLKLLVVLLIILFVEVRGDTSFEELRIKVVLNLGP</sequence>
<dbReference type="AlphaFoldDB" id="A0A016TC93"/>
<dbReference type="EMBL" id="JARK01001453">
    <property type="protein sequence ID" value="EYC00255.1"/>
    <property type="molecule type" value="Genomic_DNA"/>
</dbReference>
<evidence type="ECO:0000313" key="1">
    <source>
        <dbReference type="EMBL" id="EYC00255.1"/>
    </source>
</evidence>
<organism evidence="1 2">
    <name type="scientific">Ancylostoma ceylanicum</name>
    <dbReference type="NCBI Taxonomy" id="53326"/>
    <lineage>
        <taxon>Eukaryota</taxon>
        <taxon>Metazoa</taxon>
        <taxon>Ecdysozoa</taxon>
        <taxon>Nematoda</taxon>
        <taxon>Chromadorea</taxon>
        <taxon>Rhabditida</taxon>
        <taxon>Rhabditina</taxon>
        <taxon>Rhabditomorpha</taxon>
        <taxon>Strongyloidea</taxon>
        <taxon>Ancylostomatidae</taxon>
        <taxon>Ancylostomatinae</taxon>
        <taxon>Ancylostoma</taxon>
    </lineage>
</organism>
<accession>A0A016TC93</accession>